<gene>
    <name evidence="2" type="ORF">H6P87_00500</name>
</gene>
<keyword evidence="1" id="KW-1133">Transmembrane helix</keyword>
<reference evidence="2 3" key="1">
    <citation type="journal article" date="2021" name="Int. J. Syst. Evol. Microbiol.">
        <title>Characterization of a novel transitional group Rickettsia species (Rickettsia tillamookensis sp. nov.) from the western black-legged tick, Ixodes pacificus.</title>
        <authorList>
            <person name="Gauthier D.T."/>
            <person name="Karpathy S.E."/>
            <person name="Grizzard S.L."/>
            <person name="Batra D."/>
            <person name="Rowe L.A."/>
            <person name="Paddock C.D."/>
        </authorList>
    </citation>
    <scope>NUCLEOTIDE SEQUENCE [LARGE SCALE GENOMIC DNA]</scope>
    <source>
        <strain evidence="2 3">Tillamook 23</strain>
    </source>
</reference>
<feature type="transmembrane region" description="Helical" evidence="1">
    <location>
        <begin position="15"/>
        <end position="40"/>
    </location>
</feature>
<feature type="transmembrane region" description="Helical" evidence="1">
    <location>
        <begin position="52"/>
        <end position="76"/>
    </location>
</feature>
<dbReference type="EMBL" id="CP060138">
    <property type="protein sequence ID" value="QQV74958.1"/>
    <property type="molecule type" value="Genomic_DNA"/>
</dbReference>
<evidence type="ECO:0000256" key="1">
    <source>
        <dbReference type="SAM" id="Phobius"/>
    </source>
</evidence>
<dbReference type="Proteomes" id="UP000595296">
    <property type="component" value="Chromosome"/>
</dbReference>
<protein>
    <recommendedName>
        <fullName evidence="4">DUF4239 domain-containing protein</fullName>
    </recommendedName>
</protein>
<proteinExistence type="predicted"/>
<dbReference type="InterPro" id="IPR025333">
    <property type="entry name" value="DUF4239"/>
</dbReference>
<keyword evidence="1" id="KW-0472">Membrane</keyword>
<organism evidence="2 3">
    <name type="scientific">Rickettsia tillamookensis</name>
    <dbReference type="NCBI Taxonomy" id="2761623"/>
    <lineage>
        <taxon>Bacteria</taxon>
        <taxon>Pseudomonadati</taxon>
        <taxon>Pseudomonadota</taxon>
        <taxon>Alphaproteobacteria</taxon>
        <taxon>Rickettsiales</taxon>
        <taxon>Rickettsiaceae</taxon>
        <taxon>Rickettsieae</taxon>
        <taxon>Rickettsia</taxon>
        <taxon>spotted fever group</taxon>
    </lineage>
</organism>
<evidence type="ECO:0000313" key="2">
    <source>
        <dbReference type="EMBL" id="QQV74958.1"/>
    </source>
</evidence>
<accession>A0A9E6MH74</accession>
<evidence type="ECO:0008006" key="4">
    <source>
        <dbReference type="Google" id="ProtNLM"/>
    </source>
</evidence>
<name>A0A9E6MH74_9RICK</name>
<feature type="transmembrane region" description="Helical" evidence="1">
    <location>
        <begin position="192"/>
        <end position="214"/>
    </location>
</feature>
<evidence type="ECO:0000313" key="3">
    <source>
        <dbReference type="Proteomes" id="UP000595296"/>
    </source>
</evidence>
<sequence length="266" mass="30658">MVNHIIDFIYTVPNIVLFIIINIVLMSFCAGCLYLTKYIIPNNFQKEELGSLGGFLSGVVGSMYAVSTGFVLIYLLGNFNKAQEGVAAESIVLMRLADSVGWLPHEMRPAIYLDIKNYIKDVMQREWQLMKDGKKIGHEALIFLQDINKRLQAYKASEQMQLFTKQEIIEEIKELYTVRYNRIKMSYFSLNIQYWVVVCIMTAINLIFVCMLGTKLYLHKISVGLVCITSSSMLFLLFILDKPFRGPFAVNQYDLIKALHYIERLN</sequence>
<dbReference type="Pfam" id="PF14023">
    <property type="entry name" value="Bestrophin-like"/>
    <property type="match status" value="1"/>
</dbReference>
<feature type="transmembrane region" description="Helical" evidence="1">
    <location>
        <begin position="221"/>
        <end position="240"/>
    </location>
</feature>
<keyword evidence="3" id="KW-1185">Reference proteome</keyword>
<keyword evidence="1" id="KW-0812">Transmembrane</keyword>